<gene>
    <name evidence="3" type="ORF">BBRV_LOCUS100131</name>
    <name evidence="4" type="ORF">BBRV_LOCUS119929</name>
    <name evidence="2" type="ORF">BBRV_LOCUS76502</name>
</gene>
<dbReference type="EMBL" id="CADCXW020000347">
    <property type="protein sequence ID" value="CAD1581671.1"/>
    <property type="molecule type" value="Genomic_DNA"/>
</dbReference>
<evidence type="ECO:0000313" key="3">
    <source>
        <dbReference type="EMBL" id="CAD1572728.1"/>
    </source>
</evidence>
<reference evidence="2" key="1">
    <citation type="submission" date="2020-07" db="EMBL/GenBank/DDBJ databases">
        <authorList>
            <person name="Ferguson B K."/>
        </authorList>
    </citation>
    <scope>NUCLEOTIDE SEQUENCE</scope>
    <source>
        <strain evidence="2">L06</strain>
    </source>
</reference>
<name>A0A6V7KH93_9HYME</name>
<dbReference type="EMBL" id="CADCXW020000339">
    <property type="protein sequence ID" value="CAD1572728.1"/>
    <property type="molecule type" value="Genomic_DNA"/>
</dbReference>
<dbReference type="AlphaFoldDB" id="A0A6V7KH93"/>
<sequence length="251" mass="28696">MAHTKTPKDIVIDIQGLVGPDEIFVPKELAILSVESEHLGHWTFAPPCGLNDIPFAAKRQNRWLTANFHRLDWEDGTTPFKSIHKILKEAAKNVSTIYVRGRETVKFLESAVCRTIVNLDIYSPPFKRLPENKRYCLFHAEAVSHGNFSCALHNAAKLKKWVRENIYTDKVEIDIGKVWNTDAYRIDQITAHELTSDEEDTEEEEEPSNNNRKIEKLIPPPIKPRRVSPGRDVCGIHNDIQRVGEKVTLIL</sequence>
<feature type="compositionally biased region" description="Acidic residues" evidence="1">
    <location>
        <begin position="196"/>
        <end position="207"/>
    </location>
</feature>
<protein>
    <submittedName>
        <fullName evidence="2">Uncharacterized protein</fullName>
    </submittedName>
</protein>
<evidence type="ECO:0000256" key="1">
    <source>
        <dbReference type="SAM" id="MobiDB-lite"/>
    </source>
</evidence>
<proteinExistence type="predicted"/>
<dbReference type="EMBL" id="CADCXW020000113">
    <property type="protein sequence ID" value="CAD1562146.1"/>
    <property type="molecule type" value="Genomic_DNA"/>
</dbReference>
<evidence type="ECO:0000313" key="4">
    <source>
        <dbReference type="EMBL" id="CAD1581671.1"/>
    </source>
</evidence>
<accession>A0A6V7KH93</accession>
<organism evidence="2">
    <name type="scientific">Bracon brevicornis</name>
    <dbReference type="NCBI Taxonomy" id="1563983"/>
    <lineage>
        <taxon>Eukaryota</taxon>
        <taxon>Metazoa</taxon>
        <taxon>Ecdysozoa</taxon>
        <taxon>Arthropoda</taxon>
        <taxon>Hexapoda</taxon>
        <taxon>Insecta</taxon>
        <taxon>Pterygota</taxon>
        <taxon>Neoptera</taxon>
        <taxon>Endopterygota</taxon>
        <taxon>Hymenoptera</taxon>
        <taxon>Apocrita</taxon>
        <taxon>Ichneumonoidea</taxon>
        <taxon>Braconidae</taxon>
        <taxon>Braconinae</taxon>
        <taxon>Bracon</taxon>
    </lineage>
</organism>
<evidence type="ECO:0000313" key="2">
    <source>
        <dbReference type="EMBL" id="CAD1562146.1"/>
    </source>
</evidence>
<feature type="region of interest" description="Disordered" evidence="1">
    <location>
        <begin position="192"/>
        <end position="230"/>
    </location>
</feature>